<keyword evidence="1" id="KW-0472">Membrane</keyword>
<keyword evidence="1" id="KW-0812">Transmembrane</keyword>
<comment type="caution">
    <text evidence="2">The sequence shown here is derived from an EMBL/GenBank/DDBJ whole genome shotgun (WGS) entry which is preliminary data.</text>
</comment>
<evidence type="ECO:0008006" key="4">
    <source>
        <dbReference type="Google" id="ProtNLM"/>
    </source>
</evidence>
<keyword evidence="1" id="KW-1133">Transmembrane helix</keyword>
<organism evidence="2 3">
    <name type="scientific">Candidatus Giovannonibacteria bacterium GW2011_GWA2_45_21</name>
    <dbReference type="NCBI Taxonomy" id="1618649"/>
    <lineage>
        <taxon>Bacteria</taxon>
        <taxon>Candidatus Giovannoniibacteriota</taxon>
    </lineage>
</organism>
<evidence type="ECO:0000256" key="1">
    <source>
        <dbReference type="SAM" id="Phobius"/>
    </source>
</evidence>
<dbReference type="Proteomes" id="UP000034696">
    <property type="component" value="Unassembled WGS sequence"/>
</dbReference>
<evidence type="ECO:0000313" key="2">
    <source>
        <dbReference type="EMBL" id="KKU04894.1"/>
    </source>
</evidence>
<accession>A0A0G1M9B0</accession>
<protein>
    <recommendedName>
        <fullName evidence="4">Cell division protein FtsL</fullName>
    </recommendedName>
</protein>
<evidence type="ECO:0000313" key="3">
    <source>
        <dbReference type="Proteomes" id="UP000034696"/>
    </source>
</evidence>
<dbReference type="EMBL" id="LCKT01000006">
    <property type="protein sequence ID" value="KKU04894.1"/>
    <property type="molecule type" value="Genomic_DNA"/>
</dbReference>
<proteinExistence type="predicted"/>
<reference evidence="2 3" key="1">
    <citation type="journal article" date="2015" name="Nature">
        <title>rRNA introns, odd ribosomes, and small enigmatic genomes across a large radiation of phyla.</title>
        <authorList>
            <person name="Brown C.T."/>
            <person name="Hug L.A."/>
            <person name="Thomas B.C."/>
            <person name="Sharon I."/>
            <person name="Castelle C.J."/>
            <person name="Singh A."/>
            <person name="Wilkins M.J."/>
            <person name="Williams K.H."/>
            <person name="Banfield J.F."/>
        </authorList>
    </citation>
    <scope>NUCLEOTIDE SEQUENCE [LARGE SCALE GENOMIC DNA]</scope>
</reference>
<dbReference type="AlphaFoldDB" id="A0A0G1M9B0"/>
<feature type="transmembrane region" description="Helical" evidence="1">
    <location>
        <begin position="15"/>
        <end position="34"/>
    </location>
</feature>
<sequence>MNYILKNKNASAAKWPLWLSASLLIFFTGAYIFCTQGLIVSAVKNRQTQAEIDIVMLKIGELETEYVNLQNEITLEKAYELGFLDTNSEFIAGAALGKSVSMRNEIQ</sequence>
<gene>
    <name evidence="2" type="ORF">UX06_C0006G0010</name>
</gene>
<name>A0A0G1M9B0_9BACT</name>